<keyword evidence="2" id="KW-0378">Hydrolase</keyword>
<dbReference type="GO" id="GO:0010127">
    <property type="term" value="P:mycothiol-dependent detoxification"/>
    <property type="evidence" value="ECO:0007669"/>
    <property type="project" value="UniProtKB-UniRule"/>
</dbReference>
<comment type="function">
    <text evidence="2">A mycothiol (MSH, N-acetylcysteinyl-glucosaminyl-inositol) S-conjugate amidase, it recycles conjugated MSH to the N-acetyl cysteine conjugate (AcCys S-conjugate, a mercapturic acid) and the MSH precursor. Involved in MSH-dependent detoxification of a number of alkylating agents and antibiotics.</text>
</comment>
<feature type="binding site" evidence="2">
    <location>
        <position position="56"/>
    </location>
    <ligand>
        <name>Zn(2+)</name>
        <dbReference type="ChEBI" id="CHEBI:29105"/>
    </ligand>
</feature>
<name>A0A1R4JSK3_9MICC</name>
<comment type="similarity">
    <text evidence="2">Belongs to the MshB deacetylase family. Mca subfamily.</text>
</comment>
<protein>
    <recommendedName>
        <fullName evidence="2">Mycothiol S-conjugate amidase</fullName>
        <ecNumber evidence="2">3.5.1.115</ecNumber>
    </recommendedName>
</protein>
<comment type="subunit">
    <text evidence="2">Monomer.</text>
</comment>
<accession>A0A1R4JSK3</accession>
<feature type="region of interest" description="Disordered" evidence="3">
    <location>
        <begin position="1"/>
        <end position="42"/>
    </location>
</feature>
<keyword evidence="1 2" id="KW-0862">Zinc</keyword>
<dbReference type="EC" id="3.5.1.115" evidence="2"/>
<evidence type="ECO:0000313" key="4">
    <source>
        <dbReference type="EMBL" id="SJN35006.1"/>
    </source>
</evidence>
<gene>
    <name evidence="2" type="primary">mca</name>
    <name evidence="4" type="ORF">FM125_10375</name>
</gene>
<keyword evidence="2" id="KW-0479">Metal-binding</keyword>
<reference evidence="4 5" key="1">
    <citation type="submission" date="2017-02" db="EMBL/GenBank/DDBJ databases">
        <authorList>
            <person name="Peterson S.W."/>
        </authorList>
    </citation>
    <scope>NUCLEOTIDE SEQUENCE [LARGE SCALE GENOMIC DNA]</scope>
    <source>
        <strain evidence="4 5">2B3F</strain>
    </source>
</reference>
<dbReference type="PANTHER" id="PTHR12993:SF11">
    <property type="entry name" value="N-ACETYLGLUCOSAMINYL-PHOSPHATIDYLINOSITOL DE-N-ACETYLASE"/>
    <property type="match status" value="1"/>
</dbReference>
<dbReference type="GO" id="GO:0008270">
    <property type="term" value="F:zinc ion binding"/>
    <property type="evidence" value="ECO:0007669"/>
    <property type="project" value="UniProtKB-UniRule"/>
</dbReference>
<dbReference type="HAMAP" id="MF_01482">
    <property type="entry name" value="Mca"/>
    <property type="match status" value="1"/>
</dbReference>
<dbReference type="GO" id="GO:0016811">
    <property type="term" value="F:hydrolase activity, acting on carbon-nitrogen (but not peptide) bonds, in linear amides"/>
    <property type="evidence" value="ECO:0007669"/>
    <property type="project" value="TreeGrafter"/>
</dbReference>
<dbReference type="InterPro" id="IPR024078">
    <property type="entry name" value="LmbE-like_dom_sf"/>
</dbReference>
<sequence>MSDKHTADPAVPSAGGIPVGHTGRHSVSEAVEARPGATVPPSPGLRLMAVHAHPDDESSKGAAMMAAYVDAGAEVMVVTCTGGEAGDLLNPLYEDTVACDRDITAVRRVEMAEAQAALGVEHEWLGFHDSGLPEGDPVPELPANCFAMTPLETAALPLVSLIRRFRPHVLISYDEVGGYPHPDHVMSHKVTVEAYRAAGLADEYPEAGEPWEISKLYYDRAFNPAKFRTLHEAYTAAGEDSPFADRLGWYEKMERLREVRARQAAGEDIPDPEDAPAWFIPDHAVTTQIPVADYLERRDAALRAHRTQVDPTGFFFAARNEVLREAWPWEDYVLIDSRVEVDLPEHDLFNGVR</sequence>
<dbReference type="SUPFAM" id="SSF102588">
    <property type="entry name" value="LmbE-like"/>
    <property type="match status" value="1"/>
</dbReference>
<dbReference type="Pfam" id="PF02585">
    <property type="entry name" value="PIG-L"/>
    <property type="match status" value="1"/>
</dbReference>
<dbReference type="InterPro" id="IPR017811">
    <property type="entry name" value="Mca"/>
</dbReference>
<evidence type="ECO:0000313" key="5">
    <source>
        <dbReference type="Proteomes" id="UP000196230"/>
    </source>
</evidence>
<feature type="binding site" evidence="2">
    <location>
        <position position="53"/>
    </location>
    <ligand>
        <name>Zn(2+)</name>
        <dbReference type="ChEBI" id="CHEBI:29105"/>
    </ligand>
</feature>
<comment type="catalytic activity">
    <reaction evidence="2">
        <text>mycothiol S-conjugate + H2O = an N-acetyl-L-cysteine-S-conjugate + 1D-myo-inositol 2-amino-2-deoxy-alpha-D-glucopyranoside</text>
        <dbReference type="Rhea" id="RHEA:36543"/>
        <dbReference type="ChEBI" id="CHEBI:15377"/>
        <dbReference type="ChEBI" id="CHEBI:58718"/>
        <dbReference type="ChEBI" id="CHEBI:58886"/>
        <dbReference type="ChEBI" id="CHEBI:59633"/>
        <dbReference type="EC" id="3.5.1.115"/>
    </reaction>
</comment>
<dbReference type="AlphaFoldDB" id="A0A1R4JSK3"/>
<comment type="cofactor">
    <cofactor evidence="2">
        <name>Zn(2+)</name>
        <dbReference type="ChEBI" id="CHEBI:29105"/>
    </cofactor>
    <text evidence="2">Binds 1 zinc ion per subunit.</text>
</comment>
<dbReference type="Gene3D" id="3.40.50.10320">
    <property type="entry name" value="LmbE-like"/>
    <property type="match status" value="1"/>
</dbReference>
<dbReference type="Proteomes" id="UP000196230">
    <property type="component" value="Unassembled WGS sequence"/>
</dbReference>
<evidence type="ECO:0000256" key="2">
    <source>
        <dbReference type="HAMAP-Rule" id="MF_01482"/>
    </source>
</evidence>
<evidence type="ECO:0000256" key="3">
    <source>
        <dbReference type="SAM" id="MobiDB-lite"/>
    </source>
</evidence>
<dbReference type="NCBIfam" id="TIGR03446">
    <property type="entry name" value="mycothiol_Mca"/>
    <property type="match status" value="1"/>
</dbReference>
<feature type="binding site" evidence="2">
    <location>
        <position position="184"/>
    </location>
    <ligand>
        <name>Zn(2+)</name>
        <dbReference type="ChEBI" id="CHEBI:29105"/>
    </ligand>
</feature>
<evidence type="ECO:0000256" key="1">
    <source>
        <dbReference type="ARBA" id="ARBA00022833"/>
    </source>
</evidence>
<dbReference type="EMBL" id="FUKP01000067">
    <property type="protein sequence ID" value="SJN35006.1"/>
    <property type="molecule type" value="Genomic_DNA"/>
</dbReference>
<organism evidence="4 5">
    <name type="scientific">Micrococcus lylae</name>
    <dbReference type="NCBI Taxonomy" id="1273"/>
    <lineage>
        <taxon>Bacteria</taxon>
        <taxon>Bacillati</taxon>
        <taxon>Actinomycetota</taxon>
        <taxon>Actinomycetes</taxon>
        <taxon>Micrococcales</taxon>
        <taxon>Micrococcaceae</taxon>
        <taxon>Micrococcus</taxon>
    </lineage>
</organism>
<dbReference type="PANTHER" id="PTHR12993">
    <property type="entry name" value="N-ACETYLGLUCOSAMINYL-PHOSPHATIDYLINOSITOL DE-N-ACETYLASE-RELATED"/>
    <property type="match status" value="1"/>
</dbReference>
<dbReference type="GO" id="GO:0010126">
    <property type="term" value="P:mycothiol metabolic process"/>
    <property type="evidence" value="ECO:0007669"/>
    <property type="project" value="UniProtKB-UniRule"/>
</dbReference>
<dbReference type="InterPro" id="IPR003737">
    <property type="entry name" value="GlcNAc_PI_deacetylase-related"/>
</dbReference>
<proteinExistence type="inferred from homology"/>